<dbReference type="Proteomes" id="UP000799118">
    <property type="component" value="Unassembled WGS sequence"/>
</dbReference>
<protein>
    <recommendedName>
        <fullName evidence="3">HNH nuclease domain-containing protein</fullName>
    </recommendedName>
</protein>
<dbReference type="OrthoDB" id="3269637at2759"/>
<evidence type="ECO:0000313" key="2">
    <source>
        <dbReference type="Proteomes" id="UP000799118"/>
    </source>
</evidence>
<gene>
    <name evidence="1" type="ORF">BT96DRAFT_915463</name>
</gene>
<dbReference type="EMBL" id="ML769403">
    <property type="protein sequence ID" value="KAE9406237.1"/>
    <property type="molecule type" value="Genomic_DNA"/>
</dbReference>
<proteinExistence type="predicted"/>
<evidence type="ECO:0000313" key="1">
    <source>
        <dbReference type="EMBL" id="KAE9406237.1"/>
    </source>
</evidence>
<keyword evidence="2" id="KW-1185">Reference proteome</keyword>
<accession>A0A6A4IAZ7</accession>
<organism evidence="1 2">
    <name type="scientific">Gymnopus androsaceus JB14</name>
    <dbReference type="NCBI Taxonomy" id="1447944"/>
    <lineage>
        <taxon>Eukaryota</taxon>
        <taxon>Fungi</taxon>
        <taxon>Dikarya</taxon>
        <taxon>Basidiomycota</taxon>
        <taxon>Agaricomycotina</taxon>
        <taxon>Agaricomycetes</taxon>
        <taxon>Agaricomycetidae</taxon>
        <taxon>Agaricales</taxon>
        <taxon>Marasmiineae</taxon>
        <taxon>Omphalotaceae</taxon>
        <taxon>Gymnopus</taxon>
    </lineage>
</organism>
<dbReference type="AlphaFoldDB" id="A0A6A4IAZ7"/>
<reference evidence="1" key="1">
    <citation type="journal article" date="2019" name="Environ. Microbiol.">
        <title>Fungal ecological strategies reflected in gene transcription - a case study of two litter decomposers.</title>
        <authorList>
            <person name="Barbi F."/>
            <person name="Kohler A."/>
            <person name="Barry K."/>
            <person name="Baskaran P."/>
            <person name="Daum C."/>
            <person name="Fauchery L."/>
            <person name="Ihrmark K."/>
            <person name="Kuo A."/>
            <person name="LaButti K."/>
            <person name="Lipzen A."/>
            <person name="Morin E."/>
            <person name="Grigoriev I.V."/>
            <person name="Henrissat B."/>
            <person name="Lindahl B."/>
            <person name="Martin F."/>
        </authorList>
    </citation>
    <scope>NUCLEOTIDE SEQUENCE</scope>
    <source>
        <strain evidence="1">JB14</strain>
    </source>
</reference>
<sequence length="295" mass="33635">MFPLDPLFSAEAITDSQASFQTREGDFRSRVANRDNRRCVMTEEDKKVCDAAHMVSFKKGASYMRAFSSGRTRGQIIIDDINDTRNGILVRKDKRIELGKNLAILKTPNFALNASDIIATANSNDELYITHHFDEKETTTHIIGSRSTTYGSNRCIRVPDDKSDWPPDFLFDAMYASAVLFHFRAQETGSWREKFYPAAKTSQQVEFDKLKAEEALKKANADAGAATCDEWAAQRTAQRNGGDSDSWKEWACEQLLFWPYRNLSPSRLEMLSQAHQKQASVKKVSNWLDRDQRRV</sequence>
<evidence type="ECO:0008006" key="3">
    <source>
        <dbReference type="Google" id="ProtNLM"/>
    </source>
</evidence>
<name>A0A6A4IAZ7_9AGAR</name>